<dbReference type="GO" id="GO:0005634">
    <property type="term" value="C:nucleus"/>
    <property type="evidence" value="ECO:0007669"/>
    <property type="project" value="UniProtKB-SubCell"/>
</dbReference>
<keyword evidence="2" id="KW-0732">Signal</keyword>
<dbReference type="AlphaFoldDB" id="A0A8K0DAS2"/>
<proteinExistence type="predicted"/>
<evidence type="ECO:0000256" key="2">
    <source>
        <dbReference type="SAM" id="SignalP"/>
    </source>
</evidence>
<comment type="caution">
    <text evidence="3">The sequence shown here is derived from an EMBL/GenBank/DDBJ whole genome shotgun (WGS) entry which is preliminary data.</text>
</comment>
<accession>A0A8K0DAS2</accession>
<dbReference type="Proteomes" id="UP000801492">
    <property type="component" value="Unassembled WGS sequence"/>
</dbReference>
<comment type="subcellular location">
    <subcellularLocation>
        <location evidence="1">Nucleus</location>
    </subcellularLocation>
</comment>
<dbReference type="OrthoDB" id="9996331at2759"/>
<keyword evidence="4" id="KW-1185">Reference proteome</keyword>
<dbReference type="EMBL" id="VTPC01001197">
    <property type="protein sequence ID" value="KAF2902735.1"/>
    <property type="molecule type" value="Genomic_DNA"/>
</dbReference>
<name>A0A8K0DAS2_IGNLU</name>
<evidence type="ECO:0000313" key="4">
    <source>
        <dbReference type="Proteomes" id="UP000801492"/>
    </source>
</evidence>
<dbReference type="SUPFAM" id="SSF46689">
    <property type="entry name" value="Homeodomain-like"/>
    <property type="match status" value="1"/>
</dbReference>
<gene>
    <name evidence="3" type="ORF">ILUMI_03443</name>
</gene>
<evidence type="ECO:0008006" key="5">
    <source>
        <dbReference type="Google" id="ProtNLM"/>
    </source>
</evidence>
<evidence type="ECO:0000313" key="3">
    <source>
        <dbReference type="EMBL" id="KAF2902735.1"/>
    </source>
</evidence>
<protein>
    <recommendedName>
        <fullName evidence="5">Paired domain-containing protein</fullName>
    </recommendedName>
</protein>
<evidence type="ECO:0000256" key="1">
    <source>
        <dbReference type="ARBA" id="ARBA00004123"/>
    </source>
</evidence>
<feature type="chain" id="PRO_5035463753" description="Paired domain-containing protein" evidence="2">
    <location>
        <begin position="27"/>
        <end position="116"/>
    </location>
</feature>
<dbReference type="InterPro" id="IPR009057">
    <property type="entry name" value="Homeodomain-like_sf"/>
</dbReference>
<feature type="signal peptide" evidence="2">
    <location>
        <begin position="1"/>
        <end position="26"/>
    </location>
</feature>
<sequence>MYEHLLTVKALSVLLQICAFIMVLSAEDCAKAVALVEDGRSPGYVTRVLNVNHSTIQRILACFRETGRNILRPGCGRNRKTVANDDRFLVLNTLWNRHLTSVETKNQLHEVHGTEL</sequence>
<organism evidence="3 4">
    <name type="scientific">Ignelater luminosus</name>
    <name type="common">Cucubano</name>
    <name type="synonym">Pyrophorus luminosus</name>
    <dbReference type="NCBI Taxonomy" id="2038154"/>
    <lineage>
        <taxon>Eukaryota</taxon>
        <taxon>Metazoa</taxon>
        <taxon>Ecdysozoa</taxon>
        <taxon>Arthropoda</taxon>
        <taxon>Hexapoda</taxon>
        <taxon>Insecta</taxon>
        <taxon>Pterygota</taxon>
        <taxon>Neoptera</taxon>
        <taxon>Endopterygota</taxon>
        <taxon>Coleoptera</taxon>
        <taxon>Polyphaga</taxon>
        <taxon>Elateriformia</taxon>
        <taxon>Elateroidea</taxon>
        <taxon>Elateridae</taxon>
        <taxon>Agrypninae</taxon>
        <taxon>Pyrophorini</taxon>
        <taxon>Ignelater</taxon>
    </lineage>
</organism>
<reference evidence="3" key="1">
    <citation type="submission" date="2019-08" db="EMBL/GenBank/DDBJ databases">
        <title>The genome of the North American firefly Photinus pyralis.</title>
        <authorList>
            <consortium name="Photinus pyralis genome working group"/>
            <person name="Fallon T.R."/>
            <person name="Sander Lower S.E."/>
            <person name="Weng J.-K."/>
        </authorList>
    </citation>
    <scope>NUCLEOTIDE SEQUENCE</scope>
    <source>
        <strain evidence="3">TRF0915ILg1</strain>
        <tissue evidence="3">Whole body</tissue>
    </source>
</reference>